<dbReference type="Gene3D" id="1.20.1290.10">
    <property type="entry name" value="AhpD-like"/>
    <property type="match status" value="2"/>
</dbReference>
<dbReference type="InterPro" id="IPR029032">
    <property type="entry name" value="AhpD-like"/>
</dbReference>
<organism evidence="2 3">
    <name type="scientific">Roseomonas fluvialis</name>
    <dbReference type="NCBI Taxonomy" id="1750527"/>
    <lineage>
        <taxon>Bacteria</taxon>
        <taxon>Pseudomonadati</taxon>
        <taxon>Pseudomonadota</taxon>
        <taxon>Alphaproteobacteria</taxon>
        <taxon>Acetobacterales</taxon>
        <taxon>Roseomonadaceae</taxon>
        <taxon>Roseomonas</taxon>
    </lineage>
</organism>
<protein>
    <recommendedName>
        <fullName evidence="1">Carboxymuconolactone decarboxylase-like domain-containing protein</fullName>
    </recommendedName>
</protein>
<sequence>MTPPSAGEVRARLAEIRAARGFVLPHHGAMAAALPDLHAAYEAMYRALTLDDHHLPPHAKEVVWLAILAACREPVGTHHLHRFRTTGGTEGEAATVFRLAAWAGGAARYATLAANWQGQLRGLDLAAEYRAGASALIAGSPIDEATARLALVAVQTACDEPWGLAAEIEAAYAAGVPETQLAEAMSLAIWPRGVNPFVRATAVWLRLMQDGRVTPSAAFRAWAETPGQGAFVAPTASPPG</sequence>
<dbReference type="Proteomes" id="UP000831327">
    <property type="component" value="Chromosome"/>
</dbReference>
<dbReference type="Pfam" id="PF02627">
    <property type="entry name" value="CMD"/>
    <property type="match status" value="1"/>
</dbReference>
<accession>A0ABM7Y0F2</accession>
<keyword evidence="3" id="KW-1185">Reference proteome</keyword>
<dbReference type="RefSeq" id="WP_244458519.1">
    <property type="nucleotide sequence ID" value="NZ_AP025637.1"/>
</dbReference>
<dbReference type="SUPFAM" id="SSF69118">
    <property type="entry name" value="AhpD-like"/>
    <property type="match status" value="2"/>
</dbReference>
<dbReference type="InterPro" id="IPR003779">
    <property type="entry name" value="CMD-like"/>
</dbReference>
<evidence type="ECO:0000259" key="1">
    <source>
        <dbReference type="Pfam" id="PF02627"/>
    </source>
</evidence>
<feature type="domain" description="Carboxymuconolactone decarboxylase-like" evidence="1">
    <location>
        <begin position="35"/>
        <end position="114"/>
    </location>
</feature>
<dbReference type="EMBL" id="AP025637">
    <property type="protein sequence ID" value="BDG71235.1"/>
    <property type="molecule type" value="Genomic_DNA"/>
</dbReference>
<evidence type="ECO:0000313" key="3">
    <source>
        <dbReference type="Proteomes" id="UP000831327"/>
    </source>
</evidence>
<proteinExistence type="predicted"/>
<evidence type="ECO:0000313" key="2">
    <source>
        <dbReference type="EMBL" id="BDG71235.1"/>
    </source>
</evidence>
<reference evidence="2 3" key="1">
    <citation type="journal article" date="2016" name="Microbes Environ.">
        <title>Phylogenetically diverse aerobic anoxygenic phototrophic bacteria isolated from epilithic biofilms in Tama river, Japan.</title>
        <authorList>
            <person name="Hirose S."/>
            <person name="Matsuura K."/>
            <person name="Haruta S."/>
        </authorList>
    </citation>
    <scope>NUCLEOTIDE SEQUENCE [LARGE SCALE GENOMIC DNA]</scope>
    <source>
        <strain evidence="2 3">S08</strain>
    </source>
</reference>
<gene>
    <name evidence="2" type="ORF">Rmf_11640</name>
</gene>
<name>A0ABM7Y0F2_9PROT</name>